<evidence type="ECO:0000313" key="1">
    <source>
        <dbReference type="EMBL" id="KAF6033288.1"/>
    </source>
</evidence>
<dbReference type="AlphaFoldDB" id="A0A7J7K6R1"/>
<name>A0A7J7K6R1_BUGNE</name>
<accession>A0A7J7K6R1</accession>
<proteinExistence type="predicted"/>
<dbReference type="EMBL" id="VXIV02001398">
    <property type="protein sequence ID" value="KAF6033288.1"/>
    <property type="molecule type" value="Genomic_DNA"/>
</dbReference>
<protein>
    <submittedName>
        <fullName evidence="1">Uncharacterized protein</fullName>
    </submittedName>
</protein>
<dbReference type="Proteomes" id="UP000593567">
    <property type="component" value="Unassembled WGS sequence"/>
</dbReference>
<evidence type="ECO:0000313" key="2">
    <source>
        <dbReference type="Proteomes" id="UP000593567"/>
    </source>
</evidence>
<organism evidence="1 2">
    <name type="scientific">Bugula neritina</name>
    <name type="common">Brown bryozoan</name>
    <name type="synonym">Sertularia neritina</name>
    <dbReference type="NCBI Taxonomy" id="10212"/>
    <lineage>
        <taxon>Eukaryota</taxon>
        <taxon>Metazoa</taxon>
        <taxon>Spiralia</taxon>
        <taxon>Lophotrochozoa</taxon>
        <taxon>Bryozoa</taxon>
        <taxon>Gymnolaemata</taxon>
        <taxon>Cheilostomatida</taxon>
        <taxon>Flustrina</taxon>
        <taxon>Buguloidea</taxon>
        <taxon>Bugulidae</taxon>
        <taxon>Bugula</taxon>
    </lineage>
</organism>
<gene>
    <name evidence="1" type="ORF">EB796_008403</name>
</gene>
<keyword evidence="2" id="KW-1185">Reference proteome</keyword>
<sequence>MNSTPGQLQKLLKTGLRILYKMSHQMSTTALKVVHSEDYLQHKVPLCHENLKQSVSTGNIKTKRVNLSIQIVKIKIRRNEYADEKYEISAKTMKSNLHN</sequence>
<comment type="caution">
    <text evidence="1">The sequence shown here is derived from an EMBL/GenBank/DDBJ whole genome shotgun (WGS) entry which is preliminary data.</text>
</comment>
<reference evidence="1" key="1">
    <citation type="submission" date="2020-06" db="EMBL/GenBank/DDBJ databases">
        <title>Draft genome of Bugula neritina, a colonial animal packing powerful symbionts and potential medicines.</title>
        <authorList>
            <person name="Rayko M."/>
        </authorList>
    </citation>
    <scope>NUCLEOTIDE SEQUENCE [LARGE SCALE GENOMIC DNA]</scope>
    <source>
        <strain evidence="1">Kwan_BN1</strain>
    </source>
</reference>